<sequence>FSIAPAIPYDHGLRLEAIHTCGITAAAAAAAAASHQDRASVAGYCAYRDSCANEKAERLRQGRRVRDSVLLVCPAEISTCTSASG</sequence>
<dbReference type="EMBL" id="QBLH01001190">
    <property type="protein sequence ID" value="TGZ52786.1"/>
    <property type="molecule type" value="Genomic_DNA"/>
</dbReference>
<organism evidence="1 2">
    <name type="scientific">Temnothorax longispinosus</name>
    <dbReference type="NCBI Taxonomy" id="300112"/>
    <lineage>
        <taxon>Eukaryota</taxon>
        <taxon>Metazoa</taxon>
        <taxon>Ecdysozoa</taxon>
        <taxon>Arthropoda</taxon>
        <taxon>Hexapoda</taxon>
        <taxon>Insecta</taxon>
        <taxon>Pterygota</taxon>
        <taxon>Neoptera</taxon>
        <taxon>Endopterygota</taxon>
        <taxon>Hymenoptera</taxon>
        <taxon>Apocrita</taxon>
        <taxon>Aculeata</taxon>
        <taxon>Formicoidea</taxon>
        <taxon>Formicidae</taxon>
        <taxon>Myrmicinae</taxon>
        <taxon>Temnothorax</taxon>
    </lineage>
</organism>
<comment type="caution">
    <text evidence="1">The sequence shown here is derived from an EMBL/GenBank/DDBJ whole genome shotgun (WGS) entry which is preliminary data.</text>
</comment>
<evidence type="ECO:0000313" key="1">
    <source>
        <dbReference type="EMBL" id="TGZ52786.1"/>
    </source>
</evidence>
<dbReference type="Proteomes" id="UP000310200">
    <property type="component" value="Unassembled WGS sequence"/>
</dbReference>
<evidence type="ECO:0000313" key="2">
    <source>
        <dbReference type="Proteomes" id="UP000310200"/>
    </source>
</evidence>
<keyword evidence="2" id="KW-1185">Reference proteome</keyword>
<accession>A0A4S2KTC3</accession>
<protein>
    <submittedName>
        <fullName evidence="1">Uncharacterized protein</fullName>
    </submittedName>
</protein>
<reference evidence="1 2" key="1">
    <citation type="journal article" date="2019" name="Philos. Trans. R. Soc. Lond., B, Biol. Sci.">
        <title>Ant behaviour and brain gene expression of defending hosts depend on the ecological success of the intruding social parasite.</title>
        <authorList>
            <person name="Kaur R."/>
            <person name="Stoldt M."/>
            <person name="Jongepier E."/>
            <person name="Feldmeyer B."/>
            <person name="Menzel F."/>
            <person name="Bornberg-Bauer E."/>
            <person name="Foitzik S."/>
        </authorList>
    </citation>
    <scope>NUCLEOTIDE SEQUENCE [LARGE SCALE GENOMIC DNA]</scope>
    <source>
        <tissue evidence="1">Whole body</tissue>
    </source>
</reference>
<gene>
    <name evidence="1" type="ORF">DBV15_07560</name>
</gene>
<feature type="non-terminal residue" evidence="1">
    <location>
        <position position="1"/>
    </location>
</feature>
<dbReference type="AlphaFoldDB" id="A0A4S2KTC3"/>
<name>A0A4S2KTC3_9HYME</name>
<proteinExistence type="predicted"/>